<comment type="caution">
    <text evidence="1">The sequence shown here is derived from an EMBL/GenBank/DDBJ whole genome shotgun (WGS) entry which is preliminary data.</text>
</comment>
<protein>
    <submittedName>
        <fullName evidence="1">Uncharacterized protein</fullName>
    </submittedName>
</protein>
<organism evidence="1 2">
    <name type="scientific">Leptospira barantonii</name>
    <dbReference type="NCBI Taxonomy" id="2023184"/>
    <lineage>
        <taxon>Bacteria</taxon>
        <taxon>Pseudomonadati</taxon>
        <taxon>Spirochaetota</taxon>
        <taxon>Spirochaetia</taxon>
        <taxon>Leptospirales</taxon>
        <taxon>Leptospiraceae</taxon>
        <taxon>Leptospira</taxon>
    </lineage>
</organism>
<accession>A0ABX4NI13</accession>
<evidence type="ECO:0000313" key="2">
    <source>
        <dbReference type="Proteomes" id="UP000231879"/>
    </source>
</evidence>
<evidence type="ECO:0000313" key="1">
    <source>
        <dbReference type="EMBL" id="PJZ55626.1"/>
    </source>
</evidence>
<reference evidence="1 2" key="1">
    <citation type="submission" date="2017-07" db="EMBL/GenBank/DDBJ databases">
        <title>Leptospira spp. isolated from tropical soils.</title>
        <authorList>
            <person name="Thibeaux R."/>
            <person name="Iraola G."/>
            <person name="Ferres I."/>
            <person name="Bierque E."/>
            <person name="Girault D."/>
            <person name="Soupe-Gilbert M.-E."/>
            <person name="Picardeau M."/>
            <person name="Goarant C."/>
        </authorList>
    </citation>
    <scope>NUCLEOTIDE SEQUENCE [LARGE SCALE GENOMIC DNA]</scope>
    <source>
        <strain evidence="1 2">FH4-C-A1</strain>
    </source>
</reference>
<dbReference type="Proteomes" id="UP000231879">
    <property type="component" value="Unassembled WGS sequence"/>
</dbReference>
<keyword evidence="2" id="KW-1185">Reference proteome</keyword>
<dbReference type="EMBL" id="NPDS01000010">
    <property type="protein sequence ID" value="PJZ55626.1"/>
    <property type="molecule type" value="Genomic_DNA"/>
</dbReference>
<name>A0ABX4NI13_9LEPT</name>
<sequence length="62" mass="6866">MYNERFGSQSGQVENVWESVGTLTNLLGDVEGREDSLGKNENVGTPSRICQIHKESRGIKTL</sequence>
<proteinExistence type="predicted"/>
<gene>
    <name evidence="1" type="ORF">CH367_19320</name>
</gene>